<dbReference type="InterPro" id="IPR036051">
    <property type="entry name" value="KRAB_dom_sf"/>
</dbReference>
<dbReference type="GeneTree" id="ENSGT00940000162942"/>
<dbReference type="Proteomes" id="UP000694392">
    <property type="component" value="Unplaced"/>
</dbReference>
<dbReference type="Ensembl" id="ENSSPUT00000014388.1">
    <property type="protein sequence ID" value="ENSSPUP00000013494.1"/>
    <property type="gene ID" value="ENSSPUG00000010374.1"/>
</dbReference>
<dbReference type="AlphaFoldDB" id="A0A8D0H2J6"/>
<dbReference type="Gene3D" id="6.10.140.140">
    <property type="match status" value="1"/>
</dbReference>
<proteinExistence type="predicted"/>
<keyword evidence="3" id="KW-1185">Reference proteome</keyword>
<dbReference type="PANTHER" id="PTHR23232:SF118">
    <property type="entry name" value="ZINC FINGER PROTEIN 746"/>
    <property type="match status" value="1"/>
</dbReference>
<evidence type="ECO:0000313" key="2">
    <source>
        <dbReference type="Ensembl" id="ENSSPUP00000013494.1"/>
    </source>
</evidence>
<dbReference type="InterPro" id="IPR050169">
    <property type="entry name" value="Krueppel_C2H2_ZnF"/>
</dbReference>
<accession>A0A8D0H2J6</accession>
<dbReference type="PANTHER" id="PTHR23232">
    <property type="entry name" value="KRAB DOMAIN C2H2 ZINC FINGER"/>
    <property type="match status" value="1"/>
</dbReference>
<dbReference type="OMA" id="LESKWAY"/>
<protein>
    <recommendedName>
        <fullName evidence="1">KRAB domain-containing protein</fullName>
    </recommendedName>
</protein>
<sequence length="282" mass="31299">HELTGGGGPWASSQPLLWWVHDPILDFSFYKQALQWDMESQNLTAPQPLSVPEQTSAAGALPETAELSLTVVAEIQAVESKVDSYAAQLMNLEGRMGMAETKLDGCEKTAVEFGNQLESKWAYGLLQRRLENMENLLKNRNFWILRLPPGVNGEVPKVPVTFDDVSVYFSPEDWENLDEWQKELYKNVMKGNYESLVSLDCALSKPDLLSRINAGEEPCVVELSGSEEREAVPVCITAGVLCAVSSRGRLGSWTQTFLMQGGSCLQQREGGWLAECRALRVV</sequence>
<name>A0A8D0H2J6_SPHPU</name>
<evidence type="ECO:0000313" key="3">
    <source>
        <dbReference type="Proteomes" id="UP000694392"/>
    </source>
</evidence>
<organism evidence="2 3">
    <name type="scientific">Sphenodon punctatus</name>
    <name type="common">Tuatara</name>
    <name type="synonym">Hatteria punctata</name>
    <dbReference type="NCBI Taxonomy" id="8508"/>
    <lineage>
        <taxon>Eukaryota</taxon>
        <taxon>Metazoa</taxon>
        <taxon>Chordata</taxon>
        <taxon>Craniata</taxon>
        <taxon>Vertebrata</taxon>
        <taxon>Euteleostomi</taxon>
        <taxon>Lepidosauria</taxon>
        <taxon>Sphenodontia</taxon>
        <taxon>Sphenodontidae</taxon>
        <taxon>Sphenodon</taxon>
    </lineage>
</organism>
<dbReference type="SUPFAM" id="SSF109640">
    <property type="entry name" value="KRAB domain (Kruppel-associated box)"/>
    <property type="match status" value="1"/>
</dbReference>
<dbReference type="CDD" id="cd07765">
    <property type="entry name" value="KRAB_A-box"/>
    <property type="match status" value="1"/>
</dbReference>
<dbReference type="InterPro" id="IPR001909">
    <property type="entry name" value="KRAB"/>
</dbReference>
<dbReference type="SMART" id="SM00349">
    <property type="entry name" value="KRAB"/>
    <property type="match status" value="1"/>
</dbReference>
<dbReference type="Pfam" id="PF01352">
    <property type="entry name" value="KRAB"/>
    <property type="match status" value="1"/>
</dbReference>
<dbReference type="PROSITE" id="PS50805">
    <property type="entry name" value="KRAB"/>
    <property type="match status" value="1"/>
</dbReference>
<feature type="domain" description="KRAB" evidence="1">
    <location>
        <begin position="160"/>
        <end position="231"/>
    </location>
</feature>
<evidence type="ECO:0000259" key="1">
    <source>
        <dbReference type="PROSITE" id="PS50805"/>
    </source>
</evidence>
<reference evidence="2" key="2">
    <citation type="submission" date="2025-09" db="UniProtKB">
        <authorList>
            <consortium name="Ensembl"/>
        </authorList>
    </citation>
    <scope>IDENTIFICATION</scope>
</reference>
<reference evidence="2" key="1">
    <citation type="submission" date="2025-08" db="UniProtKB">
        <authorList>
            <consortium name="Ensembl"/>
        </authorList>
    </citation>
    <scope>IDENTIFICATION</scope>
</reference>
<dbReference type="GO" id="GO:0006355">
    <property type="term" value="P:regulation of DNA-templated transcription"/>
    <property type="evidence" value="ECO:0007669"/>
    <property type="project" value="InterPro"/>
</dbReference>